<dbReference type="GO" id="GO:0005886">
    <property type="term" value="C:plasma membrane"/>
    <property type="evidence" value="ECO:0007669"/>
    <property type="project" value="TreeGrafter"/>
</dbReference>
<feature type="transmembrane region" description="Helical" evidence="6">
    <location>
        <begin position="102"/>
        <end position="122"/>
    </location>
</feature>
<feature type="compositionally biased region" description="Basic and acidic residues" evidence="5">
    <location>
        <begin position="142"/>
        <end position="154"/>
    </location>
</feature>
<proteinExistence type="predicted"/>
<reference evidence="7" key="1">
    <citation type="submission" date="2021-02" db="EMBL/GenBank/DDBJ databases">
        <authorList>
            <person name="Nieuwenhuis M."/>
            <person name="Van De Peppel L.J.J."/>
        </authorList>
    </citation>
    <scope>NUCLEOTIDE SEQUENCE</scope>
    <source>
        <strain evidence="7">D49</strain>
    </source>
</reference>
<evidence type="ECO:0000313" key="8">
    <source>
        <dbReference type="Proteomes" id="UP000717328"/>
    </source>
</evidence>
<evidence type="ECO:0000256" key="2">
    <source>
        <dbReference type="ARBA" id="ARBA00022692"/>
    </source>
</evidence>
<dbReference type="OrthoDB" id="10021397at2759"/>
<evidence type="ECO:0000256" key="6">
    <source>
        <dbReference type="SAM" id="Phobius"/>
    </source>
</evidence>
<dbReference type="EMBL" id="JABCKI010005902">
    <property type="protein sequence ID" value="KAG5636702.1"/>
    <property type="molecule type" value="Genomic_DNA"/>
</dbReference>
<dbReference type="PANTHER" id="PTHR23501:SF189">
    <property type="entry name" value="DRUG TRANSPORTER, PUTATIVE (AFU_ORTHOLOGUE AFUA_4G03920)-RELATED"/>
    <property type="match status" value="1"/>
</dbReference>
<evidence type="ECO:0000256" key="5">
    <source>
        <dbReference type="SAM" id="MobiDB-lite"/>
    </source>
</evidence>
<reference evidence="7" key="2">
    <citation type="submission" date="2021-10" db="EMBL/GenBank/DDBJ databases">
        <title>Phylogenomics reveals ancestral predisposition of the termite-cultivated fungus Termitomyces towards a domesticated lifestyle.</title>
        <authorList>
            <person name="Auxier B."/>
            <person name="Grum-Grzhimaylo A."/>
            <person name="Cardenas M.E."/>
            <person name="Lodge J.D."/>
            <person name="Laessoe T."/>
            <person name="Pedersen O."/>
            <person name="Smith M.E."/>
            <person name="Kuyper T.W."/>
            <person name="Franco-Molano E.A."/>
            <person name="Baroni T.J."/>
            <person name="Aanen D.K."/>
        </authorList>
    </citation>
    <scope>NUCLEOTIDE SEQUENCE</scope>
    <source>
        <strain evidence="7">D49</strain>
    </source>
</reference>
<comment type="caution">
    <text evidence="7">The sequence shown here is derived from an EMBL/GenBank/DDBJ whole genome shotgun (WGS) entry which is preliminary data.</text>
</comment>
<evidence type="ECO:0000256" key="3">
    <source>
        <dbReference type="ARBA" id="ARBA00022989"/>
    </source>
</evidence>
<dbReference type="PANTHER" id="PTHR23501">
    <property type="entry name" value="MAJOR FACILITATOR SUPERFAMILY"/>
    <property type="match status" value="1"/>
</dbReference>
<gene>
    <name evidence="7" type="ORF">H0H81_007131</name>
</gene>
<evidence type="ECO:0000313" key="7">
    <source>
        <dbReference type="EMBL" id="KAG5636702.1"/>
    </source>
</evidence>
<feature type="region of interest" description="Disordered" evidence="5">
    <location>
        <begin position="131"/>
        <end position="173"/>
    </location>
</feature>
<dbReference type="AlphaFoldDB" id="A0A9P7FXL3"/>
<dbReference type="Proteomes" id="UP000717328">
    <property type="component" value="Unassembled WGS sequence"/>
</dbReference>
<dbReference type="GO" id="GO:0022857">
    <property type="term" value="F:transmembrane transporter activity"/>
    <property type="evidence" value="ECO:0007669"/>
    <property type="project" value="TreeGrafter"/>
</dbReference>
<accession>A0A9P7FXL3</accession>
<evidence type="ECO:0000256" key="1">
    <source>
        <dbReference type="ARBA" id="ARBA00004141"/>
    </source>
</evidence>
<keyword evidence="3 6" id="KW-1133">Transmembrane helix</keyword>
<comment type="subcellular location">
    <subcellularLocation>
        <location evidence="1">Membrane</location>
        <topology evidence="1">Multi-pass membrane protein</topology>
    </subcellularLocation>
</comment>
<evidence type="ECO:0000256" key="4">
    <source>
        <dbReference type="ARBA" id="ARBA00023136"/>
    </source>
</evidence>
<protein>
    <submittedName>
        <fullName evidence="7">Uncharacterized protein</fullName>
    </submittedName>
</protein>
<keyword evidence="8" id="KW-1185">Reference proteome</keyword>
<keyword evidence="4 6" id="KW-0472">Membrane</keyword>
<sequence>MQTTTVAAQASVPRKDMSVVTAFPNHVVQFIRLLGGTLALAVNSTVINNSLTTAMKSISLPPSLITRIVDNPSSLASPATIGLSPSSAAYILEFGYTKGFKVVFILNAALLAVATVASILMIGHKELTREDDDTLRQSAQEEQEKQDRKPHTITDIELGSVGKSPGAKELQRC</sequence>
<name>A0A9P7FXL3_9AGAR</name>
<organism evidence="7 8">
    <name type="scientific">Sphagnurus paluster</name>
    <dbReference type="NCBI Taxonomy" id="117069"/>
    <lineage>
        <taxon>Eukaryota</taxon>
        <taxon>Fungi</taxon>
        <taxon>Dikarya</taxon>
        <taxon>Basidiomycota</taxon>
        <taxon>Agaricomycotina</taxon>
        <taxon>Agaricomycetes</taxon>
        <taxon>Agaricomycetidae</taxon>
        <taxon>Agaricales</taxon>
        <taxon>Tricholomatineae</taxon>
        <taxon>Lyophyllaceae</taxon>
        <taxon>Sphagnurus</taxon>
    </lineage>
</organism>
<keyword evidence="2 6" id="KW-0812">Transmembrane</keyword>